<keyword evidence="2" id="KW-1185">Reference proteome</keyword>
<evidence type="ECO:0000313" key="2">
    <source>
        <dbReference type="Proteomes" id="UP000054721"/>
    </source>
</evidence>
<dbReference type="AlphaFoldDB" id="A0A0V1L8F2"/>
<proteinExistence type="predicted"/>
<dbReference type="OrthoDB" id="5913487at2759"/>
<accession>A0A0V1L8F2</accession>
<protein>
    <submittedName>
        <fullName evidence="1">Uncharacterized protein</fullName>
    </submittedName>
</protein>
<gene>
    <name evidence="1" type="ORF">T02_11195</name>
</gene>
<dbReference type="Proteomes" id="UP000054721">
    <property type="component" value="Unassembled WGS sequence"/>
</dbReference>
<organism evidence="1 2">
    <name type="scientific">Trichinella nativa</name>
    <dbReference type="NCBI Taxonomy" id="6335"/>
    <lineage>
        <taxon>Eukaryota</taxon>
        <taxon>Metazoa</taxon>
        <taxon>Ecdysozoa</taxon>
        <taxon>Nematoda</taxon>
        <taxon>Enoplea</taxon>
        <taxon>Dorylaimia</taxon>
        <taxon>Trichinellida</taxon>
        <taxon>Trichinellidae</taxon>
        <taxon>Trichinella</taxon>
    </lineage>
</organism>
<evidence type="ECO:0000313" key="1">
    <source>
        <dbReference type="EMBL" id="KRZ55702.1"/>
    </source>
</evidence>
<sequence length="67" mass="7898">MASLLARIGPTVDPHPMSLRLVQCPFEKMKIKKRVVYKQIRIIPDVACKSYRPGESSWPNWSRMWRN</sequence>
<feature type="non-terminal residue" evidence="1">
    <location>
        <position position="1"/>
    </location>
</feature>
<comment type="caution">
    <text evidence="1">The sequence shown here is derived from an EMBL/GenBank/DDBJ whole genome shotgun (WGS) entry which is preliminary data.</text>
</comment>
<dbReference type="EMBL" id="JYDW01000109">
    <property type="protein sequence ID" value="KRZ55702.1"/>
    <property type="molecule type" value="Genomic_DNA"/>
</dbReference>
<reference evidence="1 2" key="1">
    <citation type="submission" date="2015-05" db="EMBL/GenBank/DDBJ databases">
        <title>Evolution of Trichinella species and genotypes.</title>
        <authorList>
            <person name="Korhonen P.K."/>
            <person name="Edoardo P."/>
            <person name="Giuseppe L.R."/>
            <person name="Gasser R.B."/>
        </authorList>
    </citation>
    <scope>NUCLEOTIDE SEQUENCE [LARGE SCALE GENOMIC DNA]</scope>
    <source>
        <strain evidence="1">ISS10</strain>
    </source>
</reference>
<name>A0A0V1L8F2_9BILA</name>